<organism evidence="1 2">
    <name type="scientific">Saccharothrix mutabilis subsp. mutabilis</name>
    <dbReference type="NCBI Taxonomy" id="66855"/>
    <lineage>
        <taxon>Bacteria</taxon>
        <taxon>Bacillati</taxon>
        <taxon>Actinomycetota</taxon>
        <taxon>Actinomycetes</taxon>
        <taxon>Pseudonocardiales</taxon>
        <taxon>Pseudonocardiaceae</taxon>
        <taxon>Saccharothrix</taxon>
    </lineage>
</organism>
<dbReference type="EMBL" id="BAAABU010000023">
    <property type="protein sequence ID" value="GAA0254952.1"/>
    <property type="molecule type" value="Genomic_DNA"/>
</dbReference>
<dbReference type="Gene3D" id="3.20.20.80">
    <property type="entry name" value="Glycosidases"/>
    <property type="match status" value="1"/>
</dbReference>
<dbReference type="SUPFAM" id="SSF51445">
    <property type="entry name" value="(Trans)glycosidases"/>
    <property type="match status" value="1"/>
</dbReference>
<accession>A0ABN0ULW3</accession>
<dbReference type="Proteomes" id="UP001500416">
    <property type="component" value="Unassembled WGS sequence"/>
</dbReference>
<gene>
    <name evidence="1" type="ORF">GCM10010492_64660</name>
</gene>
<name>A0ABN0ULW3_9PSEU</name>
<dbReference type="RefSeq" id="WP_343938088.1">
    <property type="nucleotide sequence ID" value="NZ_BAAABU010000023.1"/>
</dbReference>
<dbReference type="InterPro" id="IPR017853">
    <property type="entry name" value="GH"/>
</dbReference>
<keyword evidence="2" id="KW-1185">Reference proteome</keyword>
<reference evidence="1 2" key="1">
    <citation type="journal article" date="2019" name="Int. J. Syst. Evol. Microbiol.">
        <title>The Global Catalogue of Microorganisms (GCM) 10K type strain sequencing project: providing services to taxonomists for standard genome sequencing and annotation.</title>
        <authorList>
            <consortium name="The Broad Institute Genomics Platform"/>
            <consortium name="The Broad Institute Genome Sequencing Center for Infectious Disease"/>
            <person name="Wu L."/>
            <person name="Ma J."/>
        </authorList>
    </citation>
    <scope>NUCLEOTIDE SEQUENCE [LARGE SCALE GENOMIC DNA]</scope>
    <source>
        <strain evidence="1 2">JCM 3380</strain>
    </source>
</reference>
<protein>
    <recommendedName>
        <fullName evidence="3">Beta-xylosidase</fullName>
    </recommendedName>
</protein>
<comment type="caution">
    <text evidence="1">The sequence shown here is derived from an EMBL/GenBank/DDBJ whole genome shotgun (WGS) entry which is preliminary data.</text>
</comment>
<proteinExistence type="predicted"/>
<sequence length="435" mass="47075">MDTTRHGLSAAAVITARPSPDGSVGVDFSVTGGAPTHRASGWLYGMTEDASAPPDRFFHDLRFRALRAGGAQLDSPGGWVSGRYDRRWRATRAQLLRARALGGEFVLLLHDLWGADGHPIARFPGDDGDWADYDDFLTRVVADVRATRAPVRWDLWNEPDLAAFWNRPRAQYLQLWRRTHRRVRAEFPAHAVVGPSTAGVPTTGPGWWTRFLDFACAHDVVPDVVSWHALPGDPVATAAAADASLAARGVRRPCQINEYGAADEQHPAGGAWYVARLERAGVDGLRANWAAGGDLHDDLAGLLVRDASGRHRPRGEWWVYRFYGTQTGVTASVFPGADHDAFATKTVGSAKVLVGGRTTGDVVVGLHRLDTTSGIVVDDRVRVLVERIPHNGGAAVDGPVTVRDAVVTLTDHGTTVHLPHHAAEDAFTITLLPAR</sequence>
<evidence type="ECO:0008006" key="3">
    <source>
        <dbReference type="Google" id="ProtNLM"/>
    </source>
</evidence>
<evidence type="ECO:0000313" key="2">
    <source>
        <dbReference type="Proteomes" id="UP001500416"/>
    </source>
</evidence>
<evidence type="ECO:0000313" key="1">
    <source>
        <dbReference type="EMBL" id="GAA0254952.1"/>
    </source>
</evidence>